<evidence type="ECO:0000313" key="3">
    <source>
        <dbReference type="Proteomes" id="UP001652663"/>
    </source>
</evidence>
<feature type="region of interest" description="Disordered" evidence="1">
    <location>
        <begin position="1"/>
        <end position="25"/>
    </location>
</feature>
<feature type="transmembrane region" description="Helical" evidence="2">
    <location>
        <begin position="181"/>
        <end position="199"/>
    </location>
</feature>
<evidence type="ECO:0000256" key="2">
    <source>
        <dbReference type="SAM" id="Phobius"/>
    </source>
</evidence>
<evidence type="ECO:0000313" key="4">
    <source>
        <dbReference type="RefSeq" id="XP_019828944.2"/>
    </source>
</evidence>
<proteinExistence type="predicted"/>
<dbReference type="GeneID" id="109568165"/>
<dbReference type="PANTHER" id="PTHR35442:SF1">
    <property type="entry name" value="CATION CHANNEL SPERM-ASSOCIATED AUXILIARY SUBUNIT TMEM249"/>
    <property type="match status" value="1"/>
</dbReference>
<dbReference type="OrthoDB" id="5519333at2759"/>
<keyword evidence="2" id="KW-0472">Membrane</keyword>
<protein>
    <submittedName>
        <fullName evidence="4">Cation channel sperm-associated auxiliary subunit TMEM249</fullName>
    </submittedName>
</protein>
<accession>A0A6P5CUT1</accession>
<keyword evidence="2" id="KW-1133">Transmembrane helix</keyword>
<feature type="transmembrane region" description="Helical" evidence="2">
    <location>
        <begin position="211"/>
        <end position="228"/>
    </location>
</feature>
<feature type="region of interest" description="Disordered" evidence="1">
    <location>
        <begin position="71"/>
        <end position="102"/>
    </location>
</feature>
<name>A0A6P5CUT1_BOSIN</name>
<keyword evidence="2" id="KW-0812">Transmembrane</keyword>
<keyword evidence="3" id="KW-1185">Reference proteome</keyword>
<dbReference type="CTD" id="340393"/>
<dbReference type="Proteomes" id="UP001652663">
    <property type="component" value="Chromosome 14"/>
</dbReference>
<dbReference type="KEGG" id="biu:109568165"/>
<dbReference type="PANTHER" id="PTHR35442">
    <property type="entry name" value="TRANSMEMBRANE PROTEIN 249"/>
    <property type="match status" value="1"/>
</dbReference>
<dbReference type="InterPro" id="IPR027861">
    <property type="entry name" value="TMEM249"/>
</dbReference>
<dbReference type="Pfam" id="PF15158">
    <property type="entry name" value="TMEM249"/>
    <property type="match status" value="1"/>
</dbReference>
<sequence length="356" mass="39415">MGRAVPGPSPEGARAGCKPPGVPEKAAKACSRSFSLKPWLLKSSSRSEAAPALEGASSGVGASREVHAHHNRIVPSRTHCPELLEPGAAQPRPPPGVAPLSSPQSSCSFLTAALEALFSQAPKGRFSGLPTTSSGKPFQLWAQGLFCTERSLARRLKNNSFYPFMQQQPNVFVLEYYLDTLWKGTLLFIVCILLISFGLVSEVQKQETWGFPAYGVGVGLWLMISSLPRRRLVLNHARGVYHFSIQGRTVCQGPMHLVYVRLALNSDAYRRCFFQLVLCGHKLEPLVLVQLSERYEQMEYLGRYIARKLNINYFDCLATSYRHVVRHWPLGTTFSPGIVLRKTGAYGGNPQWDPDV</sequence>
<dbReference type="RefSeq" id="XP_019828944.2">
    <property type="nucleotide sequence ID" value="XM_019973385.2"/>
</dbReference>
<organism evidence="3 4">
    <name type="scientific">Bos indicus</name>
    <name type="common">Zebu</name>
    <dbReference type="NCBI Taxonomy" id="9915"/>
    <lineage>
        <taxon>Eukaryota</taxon>
        <taxon>Metazoa</taxon>
        <taxon>Chordata</taxon>
        <taxon>Craniata</taxon>
        <taxon>Vertebrata</taxon>
        <taxon>Euteleostomi</taxon>
        <taxon>Mammalia</taxon>
        <taxon>Eutheria</taxon>
        <taxon>Laurasiatheria</taxon>
        <taxon>Artiodactyla</taxon>
        <taxon>Ruminantia</taxon>
        <taxon>Pecora</taxon>
        <taxon>Bovidae</taxon>
        <taxon>Bovinae</taxon>
        <taxon>Bos</taxon>
    </lineage>
</organism>
<reference evidence="4" key="1">
    <citation type="submission" date="2025-08" db="UniProtKB">
        <authorList>
            <consortium name="RefSeq"/>
        </authorList>
    </citation>
    <scope>IDENTIFICATION</scope>
    <source>
        <tissue evidence="4">Blood</tissue>
    </source>
</reference>
<gene>
    <name evidence="4" type="primary">TMEM249</name>
</gene>
<evidence type="ECO:0000256" key="1">
    <source>
        <dbReference type="SAM" id="MobiDB-lite"/>
    </source>
</evidence>